<dbReference type="Proteomes" id="UP000265520">
    <property type="component" value="Unassembled WGS sequence"/>
</dbReference>
<reference evidence="2 3" key="1">
    <citation type="journal article" date="2018" name="Front. Plant Sci.">
        <title>Red Clover (Trifolium pratense) and Zigzag Clover (T. medium) - A Picture of Genomic Similarities and Differences.</title>
        <authorList>
            <person name="Dluhosova J."/>
            <person name="Istvanek J."/>
            <person name="Nedelnik J."/>
            <person name="Repkova J."/>
        </authorList>
    </citation>
    <scope>NUCLEOTIDE SEQUENCE [LARGE SCALE GENOMIC DNA]</scope>
    <source>
        <strain evidence="3">cv. 10/8</strain>
        <tissue evidence="2">Leaf</tissue>
    </source>
</reference>
<evidence type="ECO:0000313" key="3">
    <source>
        <dbReference type="Proteomes" id="UP000265520"/>
    </source>
</evidence>
<protein>
    <recommendedName>
        <fullName evidence="1">DUF7745 domain-containing protein</fullName>
    </recommendedName>
</protein>
<dbReference type="EMBL" id="LXQA010354871">
    <property type="protein sequence ID" value="MCI46255.1"/>
    <property type="molecule type" value="Genomic_DNA"/>
</dbReference>
<name>A0A392SED5_9FABA</name>
<accession>A0A392SED5</accession>
<dbReference type="AlphaFoldDB" id="A0A392SED5"/>
<dbReference type="Pfam" id="PF24924">
    <property type="entry name" value="DUF7745"/>
    <property type="match status" value="1"/>
</dbReference>
<evidence type="ECO:0000313" key="2">
    <source>
        <dbReference type="EMBL" id="MCI46255.1"/>
    </source>
</evidence>
<feature type="non-terminal residue" evidence="2">
    <location>
        <position position="68"/>
    </location>
</feature>
<dbReference type="InterPro" id="IPR056647">
    <property type="entry name" value="DUF7745"/>
</dbReference>
<feature type="domain" description="DUF7745" evidence="1">
    <location>
        <begin position="22"/>
        <end position="68"/>
    </location>
</feature>
<evidence type="ECO:0000259" key="1">
    <source>
        <dbReference type="Pfam" id="PF24924"/>
    </source>
</evidence>
<organism evidence="2 3">
    <name type="scientific">Trifolium medium</name>
    <dbReference type="NCBI Taxonomy" id="97028"/>
    <lineage>
        <taxon>Eukaryota</taxon>
        <taxon>Viridiplantae</taxon>
        <taxon>Streptophyta</taxon>
        <taxon>Embryophyta</taxon>
        <taxon>Tracheophyta</taxon>
        <taxon>Spermatophyta</taxon>
        <taxon>Magnoliopsida</taxon>
        <taxon>eudicotyledons</taxon>
        <taxon>Gunneridae</taxon>
        <taxon>Pentapetalae</taxon>
        <taxon>rosids</taxon>
        <taxon>fabids</taxon>
        <taxon>Fabales</taxon>
        <taxon>Fabaceae</taxon>
        <taxon>Papilionoideae</taxon>
        <taxon>50 kb inversion clade</taxon>
        <taxon>NPAAA clade</taxon>
        <taxon>Hologalegina</taxon>
        <taxon>IRL clade</taxon>
        <taxon>Trifolieae</taxon>
        <taxon>Trifolium</taxon>
    </lineage>
</organism>
<comment type="caution">
    <text evidence="2">The sequence shown here is derived from an EMBL/GenBank/DDBJ whole genome shotgun (WGS) entry which is preliminary data.</text>
</comment>
<proteinExistence type="predicted"/>
<sequence length="68" mass="7776">MAPARRNTFPYHFPVPKVEGLLALEDNLTAVSKHNFQLNYGLILDLLHVKVDPKALTTLTQYYDPPLR</sequence>
<keyword evidence="3" id="KW-1185">Reference proteome</keyword>